<organism evidence="2 3">
    <name type="scientific">Bombus terrestris</name>
    <name type="common">Buff-tailed bumblebee</name>
    <name type="synonym">Apis terrestris</name>
    <dbReference type="NCBI Taxonomy" id="30195"/>
    <lineage>
        <taxon>Eukaryota</taxon>
        <taxon>Metazoa</taxon>
        <taxon>Ecdysozoa</taxon>
        <taxon>Arthropoda</taxon>
        <taxon>Hexapoda</taxon>
        <taxon>Insecta</taxon>
        <taxon>Pterygota</taxon>
        <taxon>Neoptera</taxon>
        <taxon>Endopterygota</taxon>
        <taxon>Hymenoptera</taxon>
        <taxon>Apocrita</taxon>
        <taxon>Aculeata</taxon>
        <taxon>Apoidea</taxon>
        <taxon>Anthophila</taxon>
        <taxon>Apidae</taxon>
        <taxon>Bombus</taxon>
        <taxon>Bombus</taxon>
    </lineage>
</organism>
<name>A0A9B2JWY5_BOMTE</name>
<gene>
    <name evidence="3 4" type="primary">LOC105667146</name>
</gene>
<dbReference type="KEGG" id="bter:105667146"/>
<evidence type="ECO:0000313" key="4">
    <source>
        <dbReference type="RefSeq" id="XP_020724146.2"/>
    </source>
</evidence>
<feature type="compositionally biased region" description="Basic and acidic residues" evidence="1">
    <location>
        <begin position="1"/>
        <end position="17"/>
    </location>
</feature>
<reference evidence="3 4" key="1">
    <citation type="submission" date="2025-04" db="UniProtKB">
        <authorList>
            <consortium name="RefSeq"/>
        </authorList>
    </citation>
    <scope>IDENTIFICATION</scope>
</reference>
<keyword evidence="2" id="KW-1185">Reference proteome</keyword>
<feature type="region of interest" description="Disordered" evidence="1">
    <location>
        <begin position="1"/>
        <end position="32"/>
    </location>
</feature>
<dbReference type="RefSeq" id="XP_020724146.2">
    <property type="nucleotide sequence ID" value="XM_020868487.2"/>
</dbReference>
<evidence type="ECO:0000256" key="1">
    <source>
        <dbReference type="SAM" id="MobiDB-lite"/>
    </source>
</evidence>
<proteinExistence type="predicted"/>
<evidence type="ECO:0000313" key="2">
    <source>
        <dbReference type="Proteomes" id="UP000835206"/>
    </source>
</evidence>
<evidence type="ECO:0000313" key="3">
    <source>
        <dbReference type="RefSeq" id="XP_012176230.2"/>
    </source>
</evidence>
<sequence length="627" mass="71013">MTRAAHKSEPCDSHEASSSRTIFQSTEEPQEMSNLESIIRSFEEGYLSPVKKEKAVDVYKQKNFVKKIVEAFEMKYKIYNDSKTVQKIPKSPKENISNVVSILESWKRRSRIVRKPSKKDSSHSKPNNRNVDESDGSALSSEKRIFHTSCDNNGLIRRRPEELENSKCSGKSKMILSAFGRKASGLELCSTFLRSSSDSSSPPNCITIADLSHSVKRFSADKTKAMDTVDPCMTLSKETTFTFDEPLPITSTLIDQSLKSEHNSTLPEISQVDKSPKVVGAFLKKPIDVENTFINWIPITGKRLPRKRSLKKLLCSLTSGKLVKRSLSERNLNEEPREIQDSEYDERSCSSMSLTSLISIADVLRQQESSYFEFNGRSDLKTFKSKNKSNEEKGEASCDTYHSVKNQKKKQLLLTEMPRDDVKLDLGPSYPPPSQTNGFLSSLVGELVPKLPNHPCVSKIPKNPFVTLTKIDNLAEFNSSHVYSNSDASSSVIIKNDLYEVEFRRSCSDLPSSNIYSSSSSVTSHYDVPRRFLSKSENEILRMRKSKSKLNRKEEPIYDIPKSQSIERPRSSIYDDALSLERKGIYVEAKTNLNTRSLARCDLKSHRAIAKPIDTRIYMNSQVQLYH</sequence>
<dbReference type="RefSeq" id="XP_012176230.2">
    <property type="nucleotide sequence ID" value="XM_012320840.3"/>
</dbReference>
<protein>
    <submittedName>
        <fullName evidence="3 4">Uncharacterized protein LOC105667146 isoform X1</fullName>
    </submittedName>
</protein>
<accession>A0A9B2JWY5</accession>
<dbReference type="OrthoDB" id="7687255at2759"/>
<feature type="compositionally biased region" description="Polar residues" evidence="1">
    <location>
        <begin position="18"/>
        <end position="32"/>
    </location>
</feature>
<dbReference type="AlphaFoldDB" id="A0A9B2JWY5"/>
<feature type="region of interest" description="Disordered" evidence="1">
    <location>
        <begin position="112"/>
        <end position="140"/>
    </location>
</feature>
<dbReference type="Proteomes" id="UP000835206">
    <property type="component" value="Chromosome 3"/>
</dbReference>
<dbReference type="GeneID" id="105667146"/>